<evidence type="ECO:0000313" key="2">
    <source>
        <dbReference type="Proteomes" id="UP001596484"/>
    </source>
</evidence>
<proteinExistence type="predicted"/>
<accession>A0ABW2S3B1</accession>
<name>A0ABW2S3B1_9NOCA</name>
<protein>
    <submittedName>
        <fullName evidence="1">Uncharacterized protein</fullName>
    </submittedName>
</protein>
<organism evidence="1 2">
    <name type="scientific">Rhodococcus daqingensis</name>
    <dbReference type="NCBI Taxonomy" id="2479363"/>
    <lineage>
        <taxon>Bacteria</taxon>
        <taxon>Bacillati</taxon>
        <taxon>Actinomycetota</taxon>
        <taxon>Actinomycetes</taxon>
        <taxon>Mycobacteriales</taxon>
        <taxon>Nocardiaceae</taxon>
        <taxon>Rhodococcus</taxon>
    </lineage>
</organism>
<keyword evidence="2" id="KW-1185">Reference proteome</keyword>
<dbReference type="EMBL" id="JBHTCS010000026">
    <property type="protein sequence ID" value="MFC7450519.1"/>
    <property type="molecule type" value="Genomic_DNA"/>
</dbReference>
<sequence length="89" mass="9794">MKSTRCTTCGERIFFAATPNDESVPIDAVPAADGNLSVTFSDPPRAVLVLRAKADAMRAAGIQLYRPHFASCPQADHHRRSPRTTSRRR</sequence>
<dbReference type="Proteomes" id="UP001596484">
    <property type="component" value="Unassembled WGS sequence"/>
</dbReference>
<reference evidence="2" key="1">
    <citation type="journal article" date="2019" name="Int. J. Syst. Evol. Microbiol.">
        <title>The Global Catalogue of Microorganisms (GCM) 10K type strain sequencing project: providing services to taxonomists for standard genome sequencing and annotation.</title>
        <authorList>
            <consortium name="The Broad Institute Genomics Platform"/>
            <consortium name="The Broad Institute Genome Sequencing Center for Infectious Disease"/>
            <person name="Wu L."/>
            <person name="Ma J."/>
        </authorList>
    </citation>
    <scope>NUCLEOTIDE SEQUENCE [LARGE SCALE GENOMIC DNA]</scope>
    <source>
        <strain evidence="2">ICMP 19430</strain>
    </source>
</reference>
<evidence type="ECO:0000313" key="1">
    <source>
        <dbReference type="EMBL" id="MFC7450519.1"/>
    </source>
</evidence>
<dbReference type="RefSeq" id="WP_378408532.1">
    <property type="nucleotide sequence ID" value="NZ_JBHTCS010000026.1"/>
</dbReference>
<gene>
    <name evidence="1" type="ORF">ACFQS9_21715</name>
</gene>
<comment type="caution">
    <text evidence="1">The sequence shown here is derived from an EMBL/GenBank/DDBJ whole genome shotgun (WGS) entry which is preliminary data.</text>
</comment>